<dbReference type="EMBL" id="JBHSXS010000014">
    <property type="protein sequence ID" value="MFC6882706.1"/>
    <property type="molecule type" value="Genomic_DNA"/>
</dbReference>
<accession>A0ABW2CLM5</accession>
<name>A0ABW2CLM5_9ACTN</name>
<dbReference type="InterPro" id="IPR030802">
    <property type="entry name" value="Permease_MalE"/>
</dbReference>
<feature type="transmembrane region" description="Helical" evidence="1">
    <location>
        <begin position="45"/>
        <end position="69"/>
    </location>
</feature>
<evidence type="ECO:0000256" key="1">
    <source>
        <dbReference type="SAM" id="Phobius"/>
    </source>
</evidence>
<proteinExistence type="predicted"/>
<evidence type="ECO:0000313" key="2">
    <source>
        <dbReference type="EMBL" id="MFC6882706.1"/>
    </source>
</evidence>
<keyword evidence="1" id="KW-0812">Transmembrane</keyword>
<evidence type="ECO:0000313" key="3">
    <source>
        <dbReference type="Proteomes" id="UP001596380"/>
    </source>
</evidence>
<sequence>MAAPEASVPGAGAFRQVGRLFALAGTVLAMTFRRPFQVRELIQQFWFIASVAILPTALVSIPFGAVIALQVGSLAKQLGAQSLTGGASVLAVVQQASPLIVALLISGAAGSAICADLGSRTIREEMDAMEVMGVSPIQRLVVPRVLACMAVAVLLNGLVSVVGVAGGYFFNVMMQDGTPGAYLASFSALAQLPDLYVSELKALIFGFIAGVVAAYRGLNPSPGPKGVGDAVNQSVVITFLLLFFVNLVLTAIYLEVVPPKGA</sequence>
<feature type="transmembrane region" description="Helical" evidence="1">
    <location>
        <begin position="140"/>
        <end position="170"/>
    </location>
</feature>
<keyword evidence="3" id="KW-1185">Reference proteome</keyword>
<dbReference type="Proteomes" id="UP001596380">
    <property type="component" value="Unassembled WGS sequence"/>
</dbReference>
<dbReference type="Pfam" id="PF02405">
    <property type="entry name" value="MlaE"/>
    <property type="match status" value="1"/>
</dbReference>
<keyword evidence="1" id="KW-0472">Membrane</keyword>
<gene>
    <name evidence="2" type="ORF">ACFQKB_23320</name>
</gene>
<dbReference type="RefSeq" id="WP_175250111.1">
    <property type="nucleotide sequence ID" value="NZ_JBHSXE010000001.1"/>
</dbReference>
<feature type="transmembrane region" description="Helical" evidence="1">
    <location>
        <begin position="200"/>
        <end position="218"/>
    </location>
</feature>
<protein>
    <submittedName>
        <fullName evidence="2">MlaE family ABC transporter permease</fullName>
    </submittedName>
</protein>
<dbReference type="PANTHER" id="PTHR30188">
    <property type="entry name" value="ABC TRANSPORTER PERMEASE PROTEIN-RELATED"/>
    <property type="match status" value="1"/>
</dbReference>
<feature type="transmembrane region" description="Helical" evidence="1">
    <location>
        <begin position="230"/>
        <end position="254"/>
    </location>
</feature>
<feature type="transmembrane region" description="Helical" evidence="1">
    <location>
        <begin position="99"/>
        <end position="119"/>
    </location>
</feature>
<feature type="transmembrane region" description="Helical" evidence="1">
    <location>
        <begin position="16"/>
        <end position="33"/>
    </location>
</feature>
<comment type="caution">
    <text evidence="2">The sequence shown here is derived from an EMBL/GenBank/DDBJ whole genome shotgun (WGS) entry which is preliminary data.</text>
</comment>
<reference evidence="3" key="1">
    <citation type="journal article" date="2019" name="Int. J. Syst. Evol. Microbiol.">
        <title>The Global Catalogue of Microorganisms (GCM) 10K type strain sequencing project: providing services to taxonomists for standard genome sequencing and annotation.</title>
        <authorList>
            <consortium name="The Broad Institute Genomics Platform"/>
            <consortium name="The Broad Institute Genome Sequencing Center for Infectious Disease"/>
            <person name="Wu L."/>
            <person name="Ma J."/>
        </authorList>
    </citation>
    <scope>NUCLEOTIDE SEQUENCE [LARGE SCALE GENOMIC DNA]</scope>
    <source>
        <strain evidence="3">JCM 3369</strain>
    </source>
</reference>
<organism evidence="2 3">
    <name type="scientific">Actinomadura yumaensis</name>
    <dbReference type="NCBI Taxonomy" id="111807"/>
    <lineage>
        <taxon>Bacteria</taxon>
        <taxon>Bacillati</taxon>
        <taxon>Actinomycetota</taxon>
        <taxon>Actinomycetes</taxon>
        <taxon>Streptosporangiales</taxon>
        <taxon>Thermomonosporaceae</taxon>
        <taxon>Actinomadura</taxon>
    </lineage>
</organism>
<keyword evidence="1" id="KW-1133">Transmembrane helix</keyword>
<dbReference type="PANTHER" id="PTHR30188:SF4">
    <property type="entry name" value="PROTEIN TRIGALACTOSYLDIACYLGLYCEROL 1, CHLOROPLASTIC"/>
    <property type="match status" value="1"/>
</dbReference>